<comment type="caution">
    <text evidence="11">The sequence shown here is derived from an EMBL/GenBank/DDBJ whole genome shotgun (WGS) entry which is preliminary data.</text>
</comment>
<organism evidence="11 12">
    <name type="scientific">Symbiobacterium terraclitae</name>
    <dbReference type="NCBI Taxonomy" id="557451"/>
    <lineage>
        <taxon>Bacteria</taxon>
        <taxon>Bacillati</taxon>
        <taxon>Bacillota</taxon>
        <taxon>Clostridia</taxon>
        <taxon>Eubacteriales</taxon>
        <taxon>Symbiobacteriaceae</taxon>
        <taxon>Symbiobacterium</taxon>
    </lineage>
</organism>
<dbReference type="InterPro" id="IPR046348">
    <property type="entry name" value="SIS_dom_sf"/>
</dbReference>
<dbReference type="InterPro" id="IPR004515">
    <property type="entry name" value="Phosphoheptose_Isoase"/>
</dbReference>
<evidence type="ECO:0000313" key="11">
    <source>
        <dbReference type="EMBL" id="MBP2018401.1"/>
    </source>
</evidence>
<protein>
    <recommendedName>
        <fullName evidence="9">Phosphoheptose isomerase</fullName>
        <ecNumber evidence="9">5.3.1.28</ecNumber>
    </recommendedName>
    <alternativeName>
        <fullName evidence="9">Sedoheptulose 7-phosphate isomerase</fullName>
    </alternativeName>
</protein>
<keyword evidence="7 9" id="KW-0413">Isomerase</keyword>
<dbReference type="Gene3D" id="3.40.50.10490">
    <property type="entry name" value="Glucose-6-phosphate isomerase like protein, domain 1"/>
    <property type="match status" value="1"/>
</dbReference>
<dbReference type="RefSeq" id="WP_209466523.1">
    <property type="nucleotide sequence ID" value="NZ_JAGGLG010000012.1"/>
</dbReference>
<keyword evidence="6 9" id="KW-0862">Zinc</keyword>
<evidence type="ECO:0000256" key="3">
    <source>
        <dbReference type="ARBA" id="ARBA00009894"/>
    </source>
</evidence>
<dbReference type="PANTHER" id="PTHR30390">
    <property type="entry name" value="SEDOHEPTULOSE 7-PHOSPHATE ISOMERASE / DNAA INITIATOR-ASSOCIATING FACTOR FOR REPLICATION INITIATION"/>
    <property type="match status" value="1"/>
</dbReference>
<keyword evidence="8 9" id="KW-0119">Carbohydrate metabolism</keyword>
<feature type="binding site" evidence="9">
    <location>
        <position position="61"/>
    </location>
    <ligand>
        <name>Zn(2+)</name>
        <dbReference type="ChEBI" id="CHEBI:29105"/>
    </ligand>
</feature>
<comment type="subcellular location">
    <subcellularLocation>
        <location evidence="2 9">Cytoplasm</location>
    </subcellularLocation>
</comment>
<dbReference type="Proteomes" id="UP001519289">
    <property type="component" value="Unassembled WGS sequence"/>
</dbReference>
<feature type="binding site" evidence="9">
    <location>
        <begin position="48"/>
        <end position="50"/>
    </location>
    <ligand>
        <name>substrate</name>
    </ligand>
</feature>
<dbReference type="GO" id="GO:0016853">
    <property type="term" value="F:isomerase activity"/>
    <property type="evidence" value="ECO:0007669"/>
    <property type="project" value="UniProtKB-KW"/>
</dbReference>
<accession>A0ABS4JS94</accession>
<feature type="binding site" evidence="9">
    <location>
        <position position="61"/>
    </location>
    <ligand>
        <name>substrate</name>
    </ligand>
</feature>
<feature type="binding site" evidence="9">
    <location>
        <position position="168"/>
    </location>
    <ligand>
        <name>Zn(2+)</name>
        <dbReference type="ChEBI" id="CHEBI:29105"/>
    </ligand>
</feature>
<evidence type="ECO:0000256" key="7">
    <source>
        <dbReference type="ARBA" id="ARBA00023235"/>
    </source>
</evidence>
<dbReference type="HAMAP" id="MF_00067">
    <property type="entry name" value="GmhA"/>
    <property type="match status" value="1"/>
</dbReference>
<dbReference type="Pfam" id="PF13580">
    <property type="entry name" value="SIS_2"/>
    <property type="match status" value="1"/>
</dbReference>
<sequence length="193" mass="20652">MSEQLRSYLAEHLSVALQMESLLPQVEDVAQVICRALEQGGRIYAFGNGGSAADAQHFTAELVGRYRRERRPLPAVALTTDPSAVTCIGNDYDFADLFARQVEGLVRPGDVVVGITTSGNSENVLRGLEAARRQGAVTVALTGGSGGRVAPVADHALVVPSGTTARIQEMHILMIHMICERIDDWALAGRQDG</sequence>
<gene>
    <name evidence="9" type="primary">gmhA</name>
    <name evidence="11" type="ORF">J2Z79_001809</name>
</gene>
<dbReference type="EC" id="5.3.1.28" evidence="9"/>
<evidence type="ECO:0000256" key="1">
    <source>
        <dbReference type="ARBA" id="ARBA00000348"/>
    </source>
</evidence>
<proteinExistence type="inferred from homology"/>
<feature type="binding site" evidence="9">
    <location>
        <position position="57"/>
    </location>
    <ligand>
        <name>Zn(2+)</name>
        <dbReference type="ChEBI" id="CHEBI:29105"/>
    </ligand>
</feature>
<comment type="function">
    <text evidence="9">Catalyzes the isomerization of sedoheptulose 7-phosphate in D-glycero-D-manno-heptose 7-phosphate.</text>
</comment>
<evidence type="ECO:0000259" key="10">
    <source>
        <dbReference type="PROSITE" id="PS51464"/>
    </source>
</evidence>
<evidence type="ECO:0000256" key="2">
    <source>
        <dbReference type="ARBA" id="ARBA00004496"/>
    </source>
</evidence>
<keyword evidence="5 9" id="KW-0479">Metal-binding</keyword>
<evidence type="ECO:0000256" key="5">
    <source>
        <dbReference type="ARBA" id="ARBA00022723"/>
    </source>
</evidence>
<evidence type="ECO:0000256" key="9">
    <source>
        <dbReference type="HAMAP-Rule" id="MF_00067"/>
    </source>
</evidence>
<evidence type="ECO:0000313" key="12">
    <source>
        <dbReference type="Proteomes" id="UP001519289"/>
    </source>
</evidence>
<dbReference type="InterPro" id="IPR001347">
    <property type="entry name" value="SIS_dom"/>
</dbReference>
<comment type="similarity">
    <text evidence="3 9">Belongs to the SIS family. GmhA subfamily.</text>
</comment>
<dbReference type="InterPro" id="IPR035461">
    <property type="entry name" value="GmhA/DiaA"/>
</dbReference>
<feature type="binding site" evidence="9">
    <location>
        <begin position="90"/>
        <end position="91"/>
    </location>
    <ligand>
        <name>substrate</name>
    </ligand>
</feature>
<keyword evidence="12" id="KW-1185">Reference proteome</keyword>
<evidence type="ECO:0000256" key="6">
    <source>
        <dbReference type="ARBA" id="ARBA00022833"/>
    </source>
</evidence>
<name>A0ABS4JS94_9FIRM</name>
<dbReference type="InterPro" id="IPR050099">
    <property type="entry name" value="SIS_GmhA/DiaA_subfam"/>
</dbReference>
<feature type="binding site" evidence="9">
    <location>
        <position position="168"/>
    </location>
    <ligand>
        <name>substrate</name>
    </ligand>
</feature>
<feature type="binding site" evidence="9">
    <location>
        <position position="121"/>
    </location>
    <ligand>
        <name>substrate</name>
    </ligand>
</feature>
<dbReference type="CDD" id="cd05006">
    <property type="entry name" value="SIS_GmhA"/>
    <property type="match status" value="1"/>
</dbReference>
<dbReference type="PANTHER" id="PTHR30390:SF6">
    <property type="entry name" value="DNAA INITIATOR-ASSOCIATING PROTEIN DIAA"/>
    <property type="match status" value="1"/>
</dbReference>
<reference evidence="11 12" key="1">
    <citation type="submission" date="2021-03" db="EMBL/GenBank/DDBJ databases">
        <title>Genomic Encyclopedia of Type Strains, Phase IV (KMG-IV): sequencing the most valuable type-strain genomes for metagenomic binning, comparative biology and taxonomic classification.</title>
        <authorList>
            <person name="Goeker M."/>
        </authorList>
    </citation>
    <scope>NUCLEOTIDE SEQUENCE [LARGE SCALE GENOMIC DNA]</scope>
    <source>
        <strain evidence="11 12">DSM 27138</strain>
    </source>
</reference>
<comment type="catalytic activity">
    <reaction evidence="1 9">
        <text>2 D-sedoheptulose 7-phosphate = D-glycero-alpha-D-manno-heptose 7-phosphate + D-glycero-beta-D-manno-heptose 7-phosphate</text>
        <dbReference type="Rhea" id="RHEA:27489"/>
        <dbReference type="ChEBI" id="CHEBI:57483"/>
        <dbReference type="ChEBI" id="CHEBI:60203"/>
        <dbReference type="ChEBI" id="CHEBI:60204"/>
        <dbReference type="EC" id="5.3.1.28"/>
    </reaction>
</comment>
<dbReference type="PROSITE" id="PS51464">
    <property type="entry name" value="SIS"/>
    <property type="match status" value="1"/>
</dbReference>
<comment type="cofactor">
    <cofactor evidence="9">
        <name>Zn(2+)</name>
        <dbReference type="ChEBI" id="CHEBI:29105"/>
    </cofactor>
    <text evidence="9">Binds 1 zinc ion per subunit.</text>
</comment>
<dbReference type="EMBL" id="JAGGLG010000012">
    <property type="protein sequence ID" value="MBP2018401.1"/>
    <property type="molecule type" value="Genomic_DNA"/>
</dbReference>
<comment type="pathway">
    <text evidence="9">Carbohydrate biosynthesis; D-glycero-D-manno-heptose 7-phosphate biosynthesis; D-glycero-alpha-D-manno-heptose 7-phosphate and D-glycero-beta-D-manno-heptose 7-phosphate from sedoheptulose 7-phosphate: step 1/1.</text>
</comment>
<dbReference type="SUPFAM" id="SSF53697">
    <property type="entry name" value="SIS domain"/>
    <property type="match status" value="1"/>
</dbReference>
<feature type="binding site" evidence="9">
    <location>
        <position position="176"/>
    </location>
    <ligand>
        <name>Zn(2+)</name>
        <dbReference type="ChEBI" id="CHEBI:29105"/>
    </ligand>
</feature>
<comment type="miscellaneous">
    <text evidence="9">The reaction produces a racemic mixture of D-glycero-alpha-D-manno-heptose 7-phosphate and D-glycero-beta-D-manno-heptose 7-phosphate.</text>
</comment>
<evidence type="ECO:0000256" key="8">
    <source>
        <dbReference type="ARBA" id="ARBA00023277"/>
    </source>
</evidence>
<evidence type="ECO:0000256" key="4">
    <source>
        <dbReference type="ARBA" id="ARBA00022490"/>
    </source>
</evidence>
<feature type="domain" description="SIS" evidence="10">
    <location>
        <begin position="33"/>
        <end position="192"/>
    </location>
</feature>
<keyword evidence="4 9" id="KW-0963">Cytoplasm</keyword>
<feature type="binding site" evidence="9">
    <location>
        <begin position="116"/>
        <end position="118"/>
    </location>
    <ligand>
        <name>substrate</name>
    </ligand>
</feature>